<dbReference type="EMBL" id="CYGV01000285">
    <property type="protein sequence ID" value="CUA67984.1"/>
    <property type="molecule type" value="Genomic_DNA"/>
</dbReference>
<gene>
    <name evidence="2" type="ORF">RSOLAG22IIIB_13605</name>
</gene>
<proteinExistence type="predicted"/>
<dbReference type="SUPFAM" id="SSF52833">
    <property type="entry name" value="Thioredoxin-like"/>
    <property type="match status" value="1"/>
</dbReference>
<name>A0A0K6FPS8_9AGAM</name>
<feature type="domain" description="GST N-terminal" evidence="1">
    <location>
        <begin position="2"/>
        <end position="81"/>
    </location>
</feature>
<dbReference type="InterPro" id="IPR004045">
    <property type="entry name" value="Glutathione_S-Trfase_N"/>
</dbReference>
<reference evidence="2 3" key="1">
    <citation type="submission" date="2015-07" db="EMBL/GenBank/DDBJ databases">
        <authorList>
            <person name="Noorani M."/>
        </authorList>
    </citation>
    <scope>NUCLEOTIDE SEQUENCE [LARGE SCALE GENOMIC DNA]</scope>
    <source>
        <strain evidence="2">BBA 69670</strain>
    </source>
</reference>
<dbReference type="Proteomes" id="UP000044841">
    <property type="component" value="Unassembled WGS sequence"/>
</dbReference>
<evidence type="ECO:0000313" key="2">
    <source>
        <dbReference type="EMBL" id="CUA67984.1"/>
    </source>
</evidence>
<dbReference type="Pfam" id="PF13417">
    <property type="entry name" value="GST_N_3"/>
    <property type="match status" value="1"/>
</dbReference>
<protein>
    <recommendedName>
        <fullName evidence="1">GST N-terminal domain-containing protein</fullName>
    </recommendedName>
</protein>
<accession>A0A0K6FPS8</accession>
<dbReference type="AlphaFoldDB" id="A0A0K6FPS8"/>
<evidence type="ECO:0000313" key="3">
    <source>
        <dbReference type="Proteomes" id="UP000044841"/>
    </source>
</evidence>
<dbReference type="Gene3D" id="3.40.30.10">
    <property type="entry name" value="Glutaredoxin"/>
    <property type="match status" value="1"/>
</dbReference>
<dbReference type="InterPro" id="IPR036249">
    <property type="entry name" value="Thioredoxin-like_sf"/>
</dbReference>
<dbReference type="PROSITE" id="PS50404">
    <property type="entry name" value="GST_NTER"/>
    <property type="match status" value="1"/>
</dbReference>
<sequence>MVTVKLYGMPYSAYTQSVWTTAQEIGIDIELVPVDLAEAAHRDPEYIENYHPFGVIPVLVVGPLRLHYSTSPGLNHALSIG</sequence>
<organism evidence="2 3">
    <name type="scientific">Rhizoctonia solani</name>
    <dbReference type="NCBI Taxonomy" id="456999"/>
    <lineage>
        <taxon>Eukaryota</taxon>
        <taxon>Fungi</taxon>
        <taxon>Dikarya</taxon>
        <taxon>Basidiomycota</taxon>
        <taxon>Agaricomycotina</taxon>
        <taxon>Agaricomycetes</taxon>
        <taxon>Cantharellales</taxon>
        <taxon>Ceratobasidiaceae</taxon>
        <taxon>Rhizoctonia</taxon>
    </lineage>
</organism>
<keyword evidence="3" id="KW-1185">Reference proteome</keyword>
<evidence type="ECO:0000259" key="1">
    <source>
        <dbReference type="PROSITE" id="PS50404"/>
    </source>
</evidence>